<accession>A0A9J5XLR8</accession>
<name>A0A9J5XLR8_SOLCO</name>
<organism evidence="2 3">
    <name type="scientific">Solanum commersonii</name>
    <name type="common">Commerson's wild potato</name>
    <name type="synonym">Commerson's nightshade</name>
    <dbReference type="NCBI Taxonomy" id="4109"/>
    <lineage>
        <taxon>Eukaryota</taxon>
        <taxon>Viridiplantae</taxon>
        <taxon>Streptophyta</taxon>
        <taxon>Embryophyta</taxon>
        <taxon>Tracheophyta</taxon>
        <taxon>Spermatophyta</taxon>
        <taxon>Magnoliopsida</taxon>
        <taxon>eudicotyledons</taxon>
        <taxon>Gunneridae</taxon>
        <taxon>Pentapetalae</taxon>
        <taxon>asterids</taxon>
        <taxon>lamiids</taxon>
        <taxon>Solanales</taxon>
        <taxon>Solanaceae</taxon>
        <taxon>Solanoideae</taxon>
        <taxon>Solaneae</taxon>
        <taxon>Solanum</taxon>
    </lineage>
</organism>
<dbReference type="OrthoDB" id="773814at2759"/>
<feature type="region of interest" description="Disordered" evidence="1">
    <location>
        <begin position="27"/>
        <end position="60"/>
    </location>
</feature>
<proteinExistence type="predicted"/>
<gene>
    <name evidence="2" type="ORF">H5410_048678</name>
</gene>
<dbReference type="Proteomes" id="UP000824120">
    <property type="component" value="Chromosome 9"/>
</dbReference>
<protein>
    <submittedName>
        <fullName evidence="2">Uncharacterized protein</fullName>
    </submittedName>
</protein>
<dbReference type="EMBL" id="JACXVP010000009">
    <property type="protein sequence ID" value="KAG5588244.1"/>
    <property type="molecule type" value="Genomic_DNA"/>
</dbReference>
<evidence type="ECO:0000313" key="2">
    <source>
        <dbReference type="EMBL" id="KAG5588244.1"/>
    </source>
</evidence>
<dbReference type="PANTHER" id="PTHR33401">
    <property type="entry name" value="LIGHT-HARVESTING COMPLEX-LIKE PROTEIN OHP2, CHLOROPLASTIC"/>
    <property type="match status" value="1"/>
</dbReference>
<dbReference type="PANTHER" id="PTHR33401:SF2">
    <property type="entry name" value="OS03G0138400 PROTEIN"/>
    <property type="match status" value="1"/>
</dbReference>
<comment type="caution">
    <text evidence="2">The sequence shown here is derived from an EMBL/GenBank/DDBJ whole genome shotgun (WGS) entry which is preliminary data.</text>
</comment>
<sequence length="131" mass="14388">MDTKNNKDFKGEKIQYVDCVEALPNSVMNGGKDEDDESKALLPSRKGGLSKKIAKPKRKVQWNDTNGNKLTEVLEFEPRHISNVSLSAPTLVGMVPTTVIMGSSRLSGGLVEVCENSLDTAIIQKKKKRSQ</sequence>
<keyword evidence="3" id="KW-1185">Reference proteome</keyword>
<reference evidence="2 3" key="1">
    <citation type="submission" date="2020-09" db="EMBL/GenBank/DDBJ databases">
        <title>De no assembly of potato wild relative species, Solanum commersonii.</title>
        <authorList>
            <person name="Cho K."/>
        </authorList>
    </citation>
    <scope>NUCLEOTIDE SEQUENCE [LARGE SCALE GENOMIC DNA]</scope>
    <source>
        <strain evidence="2">LZ3.2</strain>
        <tissue evidence="2">Leaf</tissue>
    </source>
</reference>
<evidence type="ECO:0000256" key="1">
    <source>
        <dbReference type="SAM" id="MobiDB-lite"/>
    </source>
</evidence>
<feature type="compositionally biased region" description="Basic residues" evidence="1">
    <location>
        <begin position="48"/>
        <end position="60"/>
    </location>
</feature>
<evidence type="ECO:0000313" key="3">
    <source>
        <dbReference type="Proteomes" id="UP000824120"/>
    </source>
</evidence>
<dbReference type="AlphaFoldDB" id="A0A9J5XLR8"/>